<sequence length="445" mass="50066">KNFESVQLNISNSLDNGDGSNNETSSTDDVWYKGSKLHVEWLLTHFNCLIKETRKIKNRNRPYMACIYRKEFESDISKYSKNGLVPMSGGIQIKSKQKLERVVDHLNFKAHIVALDLKKGKEVWVTQSKSSMDQNIKKPSISKTPSARTWPARLLSHMMASSVQAKLEENWDAKLESFDPSPSDLHYRDPVVYSEMLKIVGTLEKKKLSENMANAIQVDGSSDRSNKDNTFVTARYIPKGNSAKIFTVFLGVISPKDYGAKGLLTATTMILNQIGLCTDNLVGVTTDGEAANTGKNTGLWKLLQDHVGHKLLTVWCTCHRSDLAMESVISSIPVMKIWLMNLTSITSYFHTAPLKTKLLKQKFGEEKKFVTFPKYFEFKITLLMADITQIMQQQLQNDNLILPDVLTARDSATRKLDLILDGPIPGGIEDKYLSSCDIDVDEDTD</sequence>
<dbReference type="AlphaFoldDB" id="A0A6G0VJY4"/>
<reference evidence="1 2" key="1">
    <citation type="submission" date="2019-08" db="EMBL/GenBank/DDBJ databases">
        <title>Whole genome of Aphis craccivora.</title>
        <authorList>
            <person name="Voronova N.V."/>
            <person name="Shulinski R.S."/>
            <person name="Bandarenka Y.V."/>
            <person name="Zhorov D.G."/>
            <person name="Warner D."/>
        </authorList>
    </citation>
    <scope>NUCLEOTIDE SEQUENCE [LARGE SCALE GENOMIC DNA]</scope>
    <source>
        <strain evidence="1">180601</strain>
        <tissue evidence="1">Whole Body</tissue>
    </source>
</reference>
<dbReference type="OrthoDB" id="6597828at2759"/>
<dbReference type="EMBL" id="VUJU01015937">
    <property type="protein sequence ID" value="KAF0691462.1"/>
    <property type="molecule type" value="Genomic_DNA"/>
</dbReference>
<comment type="caution">
    <text evidence="1">The sequence shown here is derived from an EMBL/GenBank/DDBJ whole genome shotgun (WGS) entry which is preliminary data.</text>
</comment>
<evidence type="ECO:0000313" key="1">
    <source>
        <dbReference type="EMBL" id="KAF0691462.1"/>
    </source>
</evidence>
<keyword evidence="2" id="KW-1185">Reference proteome</keyword>
<dbReference type="PANTHER" id="PTHR46880:SF5">
    <property type="entry name" value="DUF4371 DOMAIN-CONTAINING PROTEIN"/>
    <property type="match status" value="1"/>
</dbReference>
<evidence type="ECO:0000313" key="2">
    <source>
        <dbReference type="Proteomes" id="UP000478052"/>
    </source>
</evidence>
<proteinExistence type="predicted"/>
<organism evidence="1 2">
    <name type="scientific">Aphis craccivora</name>
    <name type="common">Cowpea aphid</name>
    <dbReference type="NCBI Taxonomy" id="307492"/>
    <lineage>
        <taxon>Eukaryota</taxon>
        <taxon>Metazoa</taxon>
        <taxon>Ecdysozoa</taxon>
        <taxon>Arthropoda</taxon>
        <taxon>Hexapoda</taxon>
        <taxon>Insecta</taxon>
        <taxon>Pterygota</taxon>
        <taxon>Neoptera</taxon>
        <taxon>Paraneoptera</taxon>
        <taxon>Hemiptera</taxon>
        <taxon>Sternorrhyncha</taxon>
        <taxon>Aphidomorpha</taxon>
        <taxon>Aphidoidea</taxon>
        <taxon>Aphididae</taxon>
        <taxon>Aphidini</taxon>
        <taxon>Aphis</taxon>
        <taxon>Aphis</taxon>
    </lineage>
</organism>
<gene>
    <name evidence="1" type="ORF">FWK35_00036692</name>
</gene>
<protein>
    <submittedName>
        <fullName evidence="1">DUF4371 domain-containing protein</fullName>
    </submittedName>
</protein>
<feature type="non-terminal residue" evidence="1">
    <location>
        <position position="1"/>
    </location>
</feature>
<dbReference type="PANTHER" id="PTHR46880">
    <property type="entry name" value="RAS-ASSOCIATING DOMAIN-CONTAINING PROTEIN"/>
    <property type="match status" value="1"/>
</dbReference>
<dbReference type="Proteomes" id="UP000478052">
    <property type="component" value="Unassembled WGS sequence"/>
</dbReference>
<accession>A0A6G0VJY4</accession>
<name>A0A6G0VJY4_APHCR</name>